<dbReference type="SUPFAM" id="SSF63380">
    <property type="entry name" value="Riboflavin synthase domain-like"/>
    <property type="match status" value="1"/>
</dbReference>
<dbReference type="Proteomes" id="UP000299102">
    <property type="component" value="Unassembled WGS sequence"/>
</dbReference>
<evidence type="ECO:0000313" key="2">
    <source>
        <dbReference type="Proteomes" id="UP000299102"/>
    </source>
</evidence>
<dbReference type="EMBL" id="BGZK01006999">
    <property type="protein sequence ID" value="GBP01767.1"/>
    <property type="molecule type" value="Genomic_DNA"/>
</dbReference>
<protein>
    <submittedName>
        <fullName evidence="1">NADPH-dependent diflavin oxidoreductase 1</fullName>
    </submittedName>
</protein>
<reference evidence="1 2" key="1">
    <citation type="journal article" date="2019" name="Commun. Biol.">
        <title>The bagworm genome reveals a unique fibroin gene that provides high tensile strength.</title>
        <authorList>
            <person name="Kono N."/>
            <person name="Nakamura H."/>
            <person name="Ohtoshi R."/>
            <person name="Tomita M."/>
            <person name="Numata K."/>
            <person name="Arakawa K."/>
        </authorList>
    </citation>
    <scope>NUCLEOTIDE SEQUENCE [LARGE SCALE GENOMIC DNA]</scope>
</reference>
<organism evidence="1 2">
    <name type="scientific">Eumeta variegata</name>
    <name type="common">Bagworm moth</name>
    <name type="synonym">Eumeta japonica</name>
    <dbReference type="NCBI Taxonomy" id="151549"/>
    <lineage>
        <taxon>Eukaryota</taxon>
        <taxon>Metazoa</taxon>
        <taxon>Ecdysozoa</taxon>
        <taxon>Arthropoda</taxon>
        <taxon>Hexapoda</taxon>
        <taxon>Insecta</taxon>
        <taxon>Pterygota</taxon>
        <taxon>Neoptera</taxon>
        <taxon>Endopterygota</taxon>
        <taxon>Lepidoptera</taxon>
        <taxon>Glossata</taxon>
        <taxon>Ditrysia</taxon>
        <taxon>Tineoidea</taxon>
        <taxon>Psychidae</taxon>
        <taxon>Oiketicinae</taxon>
        <taxon>Eumeta</taxon>
    </lineage>
</organism>
<dbReference type="Gene3D" id="1.20.990.10">
    <property type="entry name" value="NADPH-cytochrome p450 Reductase, Chain A, domain 3"/>
    <property type="match status" value="1"/>
</dbReference>
<name>A0A4C1SKA6_EUMVA</name>
<sequence length="101" mass="11630">MPLPKCYRQPLTVKQMAIYGISALPRQRALKFLALNCEDELEKRTLEFTTSDGLDDLINYINRPRRTILEVLQDFPHASSKLNLNLLIELLLRLCSLDASQ</sequence>
<accession>A0A4C1SKA6</accession>
<dbReference type="InterPro" id="IPR023173">
    <property type="entry name" value="NADPH_Cyt_P450_Rdtase_alpha"/>
</dbReference>
<comment type="caution">
    <text evidence="1">The sequence shown here is derived from an EMBL/GenBank/DDBJ whole genome shotgun (WGS) entry which is preliminary data.</text>
</comment>
<dbReference type="InterPro" id="IPR017938">
    <property type="entry name" value="Riboflavin_synthase-like_b-brl"/>
</dbReference>
<keyword evidence="2" id="KW-1185">Reference proteome</keyword>
<evidence type="ECO:0000313" key="1">
    <source>
        <dbReference type="EMBL" id="GBP01767.1"/>
    </source>
</evidence>
<dbReference type="STRING" id="151549.A0A4C1SKA6"/>
<proteinExistence type="predicted"/>
<gene>
    <name evidence="1" type="primary">ndor1</name>
    <name evidence="1" type="ORF">EVAR_101632_1</name>
</gene>
<dbReference type="AlphaFoldDB" id="A0A4C1SKA6"/>
<dbReference type="OrthoDB" id="1856718at2759"/>
<dbReference type="GO" id="GO:0016491">
    <property type="term" value="F:oxidoreductase activity"/>
    <property type="evidence" value="ECO:0007669"/>
    <property type="project" value="InterPro"/>
</dbReference>